<dbReference type="Proteomes" id="UP000186955">
    <property type="component" value="Unassembled WGS sequence"/>
</dbReference>
<dbReference type="EMBL" id="MNBE01000698">
    <property type="protein sequence ID" value="OKO96551.1"/>
    <property type="molecule type" value="Genomic_DNA"/>
</dbReference>
<reference evidence="1 2" key="1">
    <citation type="submission" date="2016-10" db="EMBL/GenBank/DDBJ databases">
        <title>Genome sequence of the ascomycete fungus Penicillium subrubescens.</title>
        <authorList>
            <person name="De Vries R.P."/>
            <person name="Peng M."/>
            <person name="Dilokpimol A."/>
            <person name="Hilden K."/>
            <person name="Makela M.R."/>
            <person name="Grigoriev I."/>
            <person name="Riley R."/>
            <person name="Granchi Z."/>
        </authorList>
    </citation>
    <scope>NUCLEOTIDE SEQUENCE [LARGE SCALE GENOMIC DNA]</scope>
    <source>
        <strain evidence="1 2">CBS 132785</strain>
    </source>
</reference>
<protein>
    <submittedName>
        <fullName evidence="1">Uncharacterized protein</fullName>
    </submittedName>
</protein>
<gene>
    <name evidence="1" type="ORF">PENSUB_10726</name>
</gene>
<name>A0A1Q5T8I8_9EURO</name>
<comment type="caution">
    <text evidence="1">The sequence shown here is derived from an EMBL/GenBank/DDBJ whole genome shotgun (WGS) entry which is preliminary data.</text>
</comment>
<evidence type="ECO:0000313" key="1">
    <source>
        <dbReference type="EMBL" id="OKO96551.1"/>
    </source>
</evidence>
<accession>A0A1Q5T8I8</accession>
<organism evidence="1 2">
    <name type="scientific">Penicillium subrubescens</name>
    <dbReference type="NCBI Taxonomy" id="1316194"/>
    <lineage>
        <taxon>Eukaryota</taxon>
        <taxon>Fungi</taxon>
        <taxon>Dikarya</taxon>
        <taxon>Ascomycota</taxon>
        <taxon>Pezizomycotina</taxon>
        <taxon>Eurotiomycetes</taxon>
        <taxon>Eurotiomycetidae</taxon>
        <taxon>Eurotiales</taxon>
        <taxon>Aspergillaceae</taxon>
        <taxon>Penicillium</taxon>
    </lineage>
</organism>
<proteinExistence type="predicted"/>
<evidence type="ECO:0000313" key="2">
    <source>
        <dbReference type="Proteomes" id="UP000186955"/>
    </source>
</evidence>
<sequence>MAAEEHFLLFAGSLRQGAQVPSPWHFEGRGWRRWYWKGRSRVSPNIRFVNRLGIVIMFLGRL</sequence>
<keyword evidence="2" id="KW-1185">Reference proteome</keyword>
<dbReference type="AlphaFoldDB" id="A0A1Q5T8I8"/>